<keyword evidence="2" id="KW-1185">Reference proteome</keyword>
<proteinExistence type="predicted"/>
<reference evidence="1 2" key="1">
    <citation type="submission" date="2024-02" db="EMBL/GenBank/DDBJ databases">
        <authorList>
            <person name="Vignale AGUSTIN F."/>
            <person name="Sosa J E."/>
            <person name="Modenutti C."/>
        </authorList>
    </citation>
    <scope>NUCLEOTIDE SEQUENCE [LARGE SCALE GENOMIC DNA]</scope>
</reference>
<evidence type="ECO:0000313" key="2">
    <source>
        <dbReference type="Proteomes" id="UP001642360"/>
    </source>
</evidence>
<dbReference type="AlphaFoldDB" id="A0ABC8S5Z2"/>
<name>A0ABC8S5Z2_9AQUA</name>
<accession>A0ABC8S5Z2</accession>
<protein>
    <submittedName>
        <fullName evidence="1">Uncharacterized protein</fullName>
    </submittedName>
</protein>
<gene>
    <name evidence="1" type="ORF">ILEXP_LOCUS17874</name>
</gene>
<dbReference type="EMBL" id="CAUOFW020001943">
    <property type="protein sequence ID" value="CAK9149802.1"/>
    <property type="molecule type" value="Genomic_DNA"/>
</dbReference>
<comment type="caution">
    <text evidence="1">The sequence shown here is derived from an EMBL/GenBank/DDBJ whole genome shotgun (WGS) entry which is preliminary data.</text>
</comment>
<sequence>MAAEVSLAPLPSFLKWVAQHRVITMNYKPVMFAFKLGNTDEEWRVKLYERHAGMGSELWLKKFNSFWDCVMGVAHRKGIVCHGKRNLIW</sequence>
<dbReference type="Proteomes" id="UP001642360">
    <property type="component" value="Unassembled WGS sequence"/>
</dbReference>
<organism evidence="1 2">
    <name type="scientific">Ilex paraguariensis</name>
    <name type="common">yerba mate</name>
    <dbReference type="NCBI Taxonomy" id="185542"/>
    <lineage>
        <taxon>Eukaryota</taxon>
        <taxon>Viridiplantae</taxon>
        <taxon>Streptophyta</taxon>
        <taxon>Embryophyta</taxon>
        <taxon>Tracheophyta</taxon>
        <taxon>Spermatophyta</taxon>
        <taxon>Magnoliopsida</taxon>
        <taxon>eudicotyledons</taxon>
        <taxon>Gunneridae</taxon>
        <taxon>Pentapetalae</taxon>
        <taxon>asterids</taxon>
        <taxon>campanulids</taxon>
        <taxon>Aquifoliales</taxon>
        <taxon>Aquifoliaceae</taxon>
        <taxon>Ilex</taxon>
    </lineage>
</organism>
<evidence type="ECO:0000313" key="1">
    <source>
        <dbReference type="EMBL" id="CAK9149802.1"/>
    </source>
</evidence>